<dbReference type="Proteomes" id="UP000694044">
    <property type="component" value="Unassembled WGS sequence"/>
</dbReference>
<evidence type="ECO:0000313" key="5">
    <source>
        <dbReference type="EMBL" id="KAG7385765.1"/>
    </source>
</evidence>
<reference evidence="5" key="1">
    <citation type="submission" date="2021-02" db="EMBL/GenBank/DDBJ databases">
        <authorList>
            <person name="Palmer J.M."/>
        </authorList>
    </citation>
    <scope>NUCLEOTIDE SEQUENCE</scope>
    <source>
        <strain evidence="5">SCRP734</strain>
    </source>
</reference>
<feature type="compositionally biased region" description="Basic and acidic residues" evidence="3">
    <location>
        <begin position="220"/>
        <end position="242"/>
    </location>
</feature>
<dbReference type="InterPro" id="IPR039663">
    <property type="entry name" value="AIP/AIPL1/TTC9"/>
</dbReference>
<comment type="caution">
    <text evidence="5">The sequence shown here is derived from an EMBL/GenBank/DDBJ whole genome shotgun (WGS) entry which is preliminary data.</text>
</comment>
<keyword evidence="4" id="KW-0472">Membrane</keyword>
<evidence type="ECO:0000313" key="6">
    <source>
        <dbReference type="Proteomes" id="UP000694044"/>
    </source>
</evidence>
<sequence>MTSKEDVVAAPLADPTPAPATDGDMDGEAEMLMFDVSPRSPPNSQYSGRYPPLNFDAQRAQERSCIFETRIERADLCRLRGSAQFKAGDVNKAVEWYQRALYHVDFDEGTWHFEFTAKNRADVNVVKLPVYLNLAACYLVQGAPKEGEKDAELLAKVIENAKLALKIDPENDKALYRCGRASLLVGDLDEAKEKLTKAAKHYPTDRNIREAMSTLKEKLAEHKKEEKERWGGRLLEEKEAESKTASTQQQVQLKKPSESSNALWMVAIVLIGIALALGQLSLVE</sequence>
<dbReference type="AlphaFoldDB" id="A0A8T1VWR3"/>
<feature type="region of interest" description="Disordered" evidence="3">
    <location>
        <begin position="1"/>
        <end position="28"/>
    </location>
</feature>
<feature type="transmembrane region" description="Helical" evidence="4">
    <location>
        <begin position="262"/>
        <end position="283"/>
    </location>
</feature>
<organism evidence="5 6">
    <name type="scientific">Phytophthora pseudosyringae</name>
    <dbReference type="NCBI Taxonomy" id="221518"/>
    <lineage>
        <taxon>Eukaryota</taxon>
        <taxon>Sar</taxon>
        <taxon>Stramenopiles</taxon>
        <taxon>Oomycota</taxon>
        <taxon>Peronosporomycetes</taxon>
        <taxon>Peronosporales</taxon>
        <taxon>Peronosporaceae</taxon>
        <taxon>Phytophthora</taxon>
    </lineage>
</organism>
<feature type="compositionally biased region" description="Low complexity" evidence="3">
    <location>
        <begin position="8"/>
        <end position="22"/>
    </location>
</feature>
<dbReference type="PANTHER" id="PTHR11242:SF0">
    <property type="entry name" value="TPR_REGION DOMAIN-CONTAINING PROTEIN"/>
    <property type="match status" value="1"/>
</dbReference>
<protein>
    <submittedName>
        <fullName evidence="5">Uncharacterized protein</fullName>
    </submittedName>
</protein>
<dbReference type="OrthoDB" id="433738at2759"/>
<evidence type="ECO:0000256" key="1">
    <source>
        <dbReference type="ARBA" id="ARBA00022737"/>
    </source>
</evidence>
<dbReference type="InterPro" id="IPR019734">
    <property type="entry name" value="TPR_rpt"/>
</dbReference>
<keyword evidence="4" id="KW-1133">Transmembrane helix</keyword>
<keyword evidence="2" id="KW-0802">TPR repeat</keyword>
<gene>
    <name evidence="5" type="ORF">PHYPSEUDO_001118</name>
</gene>
<dbReference type="PANTHER" id="PTHR11242">
    <property type="entry name" value="ARYL HYDROCARBON RECEPTOR INTERACTING PROTEIN RELATED"/>
    <property type="match status" value="1"/>
</dbReference>
<evidence type="ECO:0000256" key="3">
    <source>
        <dbReference type="SAM" id="MobiDB-lite"/>
    </source>
</evidence>
<accession>A0A8T1VWR3</accession>
<feature type="region of interest" description="Disordered" evidence="3">
    <location>
        <begin position="220"/>
        <end position="254"/>
    </location>
</feature>
<dbReference type="SMART" id="SM00028">
    <property type="entry name" value="TPR"/>
    <property type="match status" value="3"/>
</dbReference>
<evidence type="ECO:0000256" key="2">
    <source>
        <dbReference type="ARBA" id="ARBA00022803"/>
    </source>
</evidence>
<evidence type="ECO:0000256" key="4">
    <source>
        <dbReference type="SAM" id="Phobius"/>
    </source>
</evidence>
<name>A0A8T1VWR3_9STRA</name>
<keyword evidence="1" id="KW-0677">Repeat</keyword>
<proteinExistence type="predicted"/>
<dbReference type="EMBL" id="JAGDFM010000115">
    <property type="protein sequence ID" value="KAG7385765.1"/>
    <property type="molecule type" value="Genomic_DNA"/>
</dbReference>
<keyword evidence="6" id="KW-1185">Reference proteome</keyword>
<feature type="compositionally biased region" description="Polar residues" evidence="3">
    <location>
        <begin position="243"/>
        <end position="254"/>
    </location>
</feature>
<keyword evidence="4" id="KW-0812">Transmembrane</keyword>